<organism evidence="1">
    <name type="scientific">marine metagenome</name>
    <dbReference type="NCBI Taxonomy" id="408172"/>
    <lineage>
        <taxon>unclassified sequences</taxon>
        <taxon>metagenomes</taxon>
        <taxon>ecological metagenomes</taxon>
    </lineage>
</organism>
<feature type="non-terminal residue" evidence="1">
    <location>
        <position position="1"/>
    </location>
</feature>
<proteinExistence type="predicted"/>
<evidence type="ECO:0008006" key="2">
    <source>
        <dbReference type="Google" id="ProtNLM"/>
    </source>
</evidence>
<feature type="non-terminal residue" evidence="1">
    <location>
        <position position="379"/>
    </location>
</feature>
<gene>
    <name evidence="1" type="ORF">METZ01_LOCUS304051</name>
</gene>
<sequence>RYAIGHEAFRNGWAASNNINWGRNIVNHVIGPHLPSDESGSEIRAQYSWYGPHSQAPVDWGGDWGCPNYTKGGALGAPQYVGTVVLHADTDPQIKTNDMMQPFTTKFLGNDTENESFNQYNSVVMERYYERMSAGHPAETHAQTVGNGYADTWGGDAGGFAQAHGFGPYNLEYGDSIRIVIAEGVNGINRIKSIEVGDNWFNHDGSTPLPLPSSGTTTDADEYKMKWVQTGVDSLLSTFGMAVNTFNDSYNINHPPSPPKLFEVKSGGDRIILSWEGEDAESHPYFDGYAIYRSISKSDTTYEKIFECNRSDLVNQYEDMSALRGFDYYYYIVSKDDGTQNQVKSGVPLVSSKFYTMTNKPAYLRRPAGAELKEIRVVP</sequence>
<dbReference type="AlphaFoldDB" id="A0A382MTU9"/>
<name>A0A382MTU9_9ZZZZ</name>
<dbReference type="Gene3D" id="2.60.40.10">
    <property type="entry name" value="Immunoglobulins"/>
    <property type="match status" value="1"/>
</dbReference>
<dbReference type="EMBL" id="UINC01095256">
    <property type="protein sequence ID" value="SVC51197.1"/>
    <property type="molecule type" value="Genomic_DNA"/>
</dbReference>
<evidence type="ECO:0000313" key="1">
    <source>
        <dbReference type="EMBL" id="SVC51197.1"/>
    </source>
</evidence>
<accession>A0A382MTU9</accession>
<reference evidence="1" key="1">
    <citation type="submission" date="2018-05" db="EMBL/GenBank/DDBJ databases">
        <authorList>
            <person name="Lanie J.A."/>
            <person name="Ng W.-L."/>
            <person name="Kazmierczak K.M."/>
            <person name="Andrzejewski T.M."/>
            <person name="Davidsen T.M."/>
            <person name="Wayne K.J."/>
            <person name="Tettelin H."/>
            <person name="Glass J.I."/>
            <person name="Rusch D."/>
            <person name="Podicherti R."/>
            <person name="Tsui H.-C.T."/>
            <person name="Winkler M.E."/>
        </authorList>
    </citation>
    <scope>NUCLEOTIDE SEQUENCE</scope>
</reference>
<dbReference type="InterPro" id="IPR036116">
    <property type="entry name" value="FN3_sf"/>
</dbReference>
<dbReference type="SUPFAM" id="SSF49265">
    <property type="entry name" value="Fibronectin type III"/>
    <property type="match status" value="1"/>
</dbReference>
<dbReference type="InterPro" id="IPR013783">
    <property type="entry name" value="Ig-like_fold"/>
</dbReference>
<protein>
    <recommendedName>
        <fullName evidence="2">Fibronectin type-III domain-containing protein</fullName>
    </recommendedName>
</protein>